<name>A0A6J5L3G1_9CAUD</name>
<dbReference type="SUPFAM" id="SSF52540">
    <property type="entry name" value="P-loop containing nucleoside triphosphate hydrolases"/>
    <property type="match status" value="1"/>
</dbReference>
<gene>
    <name evidence="1" type="ORF">UFOVP100_20</name>
</gene>
<organism evidence="1">
    <name type="scientific">uncultured Caudovirales phage</name>
    <dbReference type="NCBI Taxonomy" id="2100421"/>
    <lineage>
        <taxon>Viruses</taxon>
        <taxon>Duplodnaviria</taxon>
        <taxon>Heunggongvirae</taxon>
        <taxon>Uroviricota</taxon>
        <taxon>Caudoviricetes</taxon>
        <taxon>Peduoviridae</taxon>
        <taxon>Maltschvirus</taxon>
        <taxon>Maltschvirus maltsch</taxon>
    </lineage>
</organism>
<dbReference type="InterPro" id="IPR027417">
    <property type="entry name" value="P-loop_NTPase"/>
</dbReference>
<proteinExistence type="predicted"/>
<evidence type="ECO:0000313" key="1">
    <source>
        <dbReference type="EMBL" id="CAB4128265.1"/>
    </source>
</evidence>
<dbReference type="Gene3D" id="3.40.50.300">
    <property type="entry name" value="P-loop containing nucleotide triphosphate hydrolases"/>
    <property type="match status" value="1"/>
</dbReference>
<dbReference type="Pfam" id="PF13479">
    <property type="entry name" value="AAA_24"/>
    <property type="match status" value="1"/>
</dbReference>
<accession>A0A6J5L3G1</accession>
<reference evidence="1" key="1">
    <citation type="submission" date="2020-04" db="EMBL/GenBank/DDBJ databases">
        <authorList>
            <person name="Chiriac C."/>
            <person name="Salcher M."/>
            <person name="Ghai R."/>
            <person name="Kavagutti S V."/>
        </authorList>
    </citation>
    <scope>NUCLEOTIDE SEQUENCE</scope>
</reference>
<sequence length="281" mass="32133">MALRGIQPTTVQKRLKALFYGNSGVGKTTACISFPKVYLVDTERGSENDQYVKILRENGGAVFQTCDFDELIIEVKALLTETHEYKTLVIDPLTNLYNDLLEKSEKLVGSDFGKHYACANKKMKHLMNLLIRLDMNVLVTAHAKNEYGQNLSVLGSTFDCYKKIDYLMDLVFEIQKRGKERVGIVKKSRIESFPDTETFPFSYNEIAKRYGRDVLERDAIAQELAAPEQVKELVRLIELIKVPEDVSQKWLDKSSSEKWEEMPADAIQKCITYLTKKIQGE</sequence>
<protein>
    <submittedName>
        <fullName evidence="1">AAA domain containing protein</fullName>
    </submittedName>
</protein>
<dbReference type="EMBL" id="LR796229">
    <property type="protein sequence ID" value="CAB4128265.1"/>
    <property type="molecule type" value="Genomic_DNA"/>
</dbReference>